<evidence type="ECO:0000256" key="8">
    <source>
        <dbReference type="SAM" id="Phobius"/>
    </source>
</evidence>
<dbReference type="PROSITE" id="PS51885">
    <property type="entry name" value="NEPRILYSIN"/>
    <property type="match status" value="1"/>
</dbReference>
<evidence type="ECO:0000313" key="12">
    <source>
        <dbReference type="Proteomes" id="UP000027920"/>
    </source>
</evidence>
<dbReference type="PANTHER" id="PTHR11733:SF167">
    <property type="entry name" value="FI17812P1-RELATED"/>
    <property type="match status" value="1"/>
</dbReference>
<evidence type="ECO:0000256" key="4">
    <source>
        <dbReference type="ARBA" id="ARBA00022723"/>
    </source>
</evidence>
<reference evidence="11 12" key="1">
    <citation type="submission" date="2013-03" db="EMBL/GenBank/DDBJ databases">
        <title>The Genome Sequence of Exophiala aquamarina CBS 119918.</title>
        <authorList>
            <consortium name="The Broad Institute Genomics Platform"/>
            <person name="Cuomo C."/>
            <person name="de Hoog S."/>
            <person name="Gorbushina A."/>
            <person name="Walker B."/>
            <person name="Young S.K."/>
            <person name="Zeng Q."/>
            <person name="Gargeya S."/>
            <person name="Fitzgerald M."/>
            <person name="Haas B."/>
            <person name="Abouelleil A."/>
            <person name="Allen A.W."/>
            <person name="Alvarado L."/>
            <person name="Arachchi H.M."/>
            <person name="Berlin A.M."/>
            <person name="Chapman S.B."/>
            <person name="Gainer-Dewar J."/>
            <person name="Goldberg J."/>
            <person name="Griggs A."/>
            <person name="Gujja S."/>
            <person name="Hansen M."/>
            <person name="Howarth C."/>
            <person name="Imamovic A."/>
            <person name="Ireland A."/>
            <person name="Larimer J."/>
            <person name="McCowan C."/>
            <person name="Murphy C."/>
            <person name="Pearson M."/>
            <person name="Poon T.W."/>
            <person name="Priest M."/>
            <person name="Roberts A."/>
            <person name="Saif S."/>
            <person name="Shea T."/>
            <person name="Sisk P."/>
            <person name="Sykes S."/>
            <person name="Wortman J."/>
            <person name="Nusbaum C."/>
            <person name="Birren B."/>
        </authorList>
    </citation>
    <scope>NUCLEOTIDE SEQUENCE [LARGE SCALE GENOMIC DNA]</scope>
    <source>
        <strain evidence="11 12">CBS 119918</strain>
    </source>
</reference>
<feature type="domain" description="Peptidase M13 N-terminal" evidence="10">
    <location>
        <begin position="109"/>
        <end position="532"/>
    </location>
</feature>
<comment type="cofactor">
    <cofactor evidence="1">
        <name>Zn(2+)</name>
        <dbReference type="ChEBI" id="CHEBI:29105"/>
    </cofactor>
</comment>
<dbReference type="VEuPathDB" id="FungiDB:A1O9_05506"/>
<dbReference type="InterPro" id="IPR042089">
    <property type="entry name" value="Peptidase_M13_dom_2"/>
</dbReference>
<evidence type="ECO:0000259" key="10">
    <source>
        <dbReference type="Pfam" id="PF05649"/>
    </source>
</evidence>
<protein>
    <recommendedName>
        <fullName evidence="13">Endothelin-converting enzyme</fullName>
    </recommendedName>
</protein>
<dbReference type="InterPro" id="IPR000718">
    <property type="entry name" value="Peptidase_M13"/>
</dbReference>
<dbReference type="RefSeq" id="XP_013260178.1">
    <property type="nucleotide sequence ID" value="XM_013404724.1"/>
</dbReference>
<dbReference type="GeneID" id="25280431"/>
<keyword evidence="8" id="KW-1133">Transmembrane helix</keyword>
<keyword evidence="6" id="KW-0862">Zinc</keyword>
<name>A0A072PE61_9EURO</name>
<dbReference type="Pfam" id="PF01431">
    <property type="entry name" value="Peptidase_M13"/>
    <property type="match status" value="1"/>
</dbReference>
<dbReference type="STRING" id="1182545.A0A072PE61"/>
<dbReference type="Pfam" id="PF05649">
    <property type="entry name" value="Peptidase_M13_N"/>
    <property type="match status" value="1"/>
</dbReference>
<dbReference type="PRINTS" id="PR00786">
    <property type="entry name" value="NEPRILYSIN"/>
</dbReference>
<proteinExistence type="inferred from homology"/>
<evidence type="ECO:0000256" key="1">
    <source>
        <dbReference type="ARBA" id="ARBA00001947"/>
    </source>
</evidence>
<evidence type="ECO:0008006" key="13">
    <source>
        <dbReference type="Google" id="ProtNLM"/>
    </source>
</evidence>
<dbReference type="OrthoDB" id="6475849at2759"/>
<dbReference type="CDD" id="cd08662">
    <property type="entry name" value="M13"/>
    <property type="match status" value="1"/>
</dbReference>
<organism evidence="11 12">
    <name type="scientific">Exophiala aquamarina CBS 119918</name>
    <dbReference type="NCBI Taxonomy" id="1182545"/>
    <lineage>
        <taxon>Eukaryota</taxon>
        <taxon>Fungi</taxon>
        <taxon>Dikarya</taxon>
        <taxon>Ascomycota</taxon>
        <taxon>Pezizomycotina</taxon>
        <taxon>Eurotiomycetes</taxon>
        <taxon>Chaetothyriomycetidae</taxon>
        <taxon>Chaetothyriales</taxon>
        <taxon>Herpotrichiellaceae</taxon>
        <taxon>Exophiala</taxon>
    </lineage>
</organism>
<evidence type="ECO:0000256" key="5">
    <source>
        <dbReference type="ARBA" id="ARBA00022801"/>
    </source>
</evidence>
<evidence type="ECO:0000256" key="6">
    <source>
        <dbReference type="ARBA" id="ARBA00022833"/>
    </source>
</evidence>
<dbReference type="SUPFAM" id="SSF55486">
    <property type="entry name" value="Metalloproteases ('zincins'), catalytic domain"/>
    <property type="match status" value="1"/>
</dbReference>
<accession>A0A072PE61</accession>
<dbReference type="HOGENOM" id="CLU_006187_4_3_1"/>
<dbReference type="PANTHER" id="PTHR11733">
    <property type="entry name" value="ZINC METALLOPROTEASE FAMILY M13 NEPRILYSIN-RELATED"/>
    <property type="match status" value="1"/>
</dbReference>
<dbReference type="InterPro" id="IPR008753">
    <property type="entry name" value="Peptidase_M13_N"/>
</dbReference>
<dbReference type="Gene3D" id="3.40.390.10">
    <property type="entry name" value="Collagenase (Catalytic Domain)"/>
    <property type="match status" value="1"/>
</dbReference>
<evidence type="ECO:0000256" key="3">
    <source>
        <dbReference type="ARBA" id="ARBA00022670"/>
    </source>
</evidence>
<sequence length="798" mass="89609">MEKPMSLDDTSIPGKLFLLSEEDAAVRPSIKPWNQRHPQTAFRMVCLMVILMIYWPLAFIFPRSPFHSQSPIAATGIEEQGICLTPECVHAASEILYNLSPDYKNIDACTDFEELVCGGWRDRHDLRPDQGDAFTGTIMSETSQTLLRHILESDYPGSSAVSFDEIKCHHFVGLDIDQLQHSSFSPVNLASLAESVDEENFDKLKAAYDACLDEDSIRKAGLAPLAELLDTVNHIYPASCLRSQGSSDALSEAVIYLAKLGVTALVASGTGADDRDPDKVVVSVSAPYRIGLPAKELYSDDKVLEKYKAVVHNVFAALYPQKLAHIKESTGAVVDFEKKLAAASPDAEDRDDVTKYYNPMSLKETDALTPDLHISKLVESLSPKDVKTDRVIVMAPQYLKDLNKLISSTPKSVFNTYFQWKIIQAFYPYVEADALTPYRRFVNELQGKDPDSTPERWRTCVNHADDGVGWILSRFFVEKAFSAKAKDLGDQIVSDIKNQFVRKLEKTTWMEEEVIDLAIRKVHNIVQKIGYPTKSPNILDPPSLRDYYKDVKINSSTYFENAASMSTFEVIREWSALGKPVDRDQWDMTVPTVNAYYNPPGNEIVFPAGIMQFPVFDVAVPQYLSYGAFGSVSGHELSHAFDSTGRHYDQDGNYTDWWTDKTVAQFKGKAECFVNQYANFTVEGSDGKPLHVNGRLTLGENIADAGGLSAAFQAWKERAAETPNLGLPGLDFFTQEQLFFVSYSNWWCGKSRRETAIQRIYTDPHAPKWARILGTMANSREFRDSFKCKSREPVCELW</sequence>
<dbReference type="EMBL" id="AMGV01000004">
    <property type="protein sequence ID" value="KEF57588.1"/>
    <property type="molecule type" value="Genomic_DNA"/>
</dbReference>
<dbReference type="GO" id="GO:0046872">
    <property type="term" value="F:metal ion binding"/>
    <property type="evidence" value="ECO:0007669"/>
    <property type="project" value="UniProtKB-KW"/>
</dbReference>
<keyword evidence="4" id="KW-0479">Metal-binding</keyword>
<feature type="transmembrane region" description="Helical" evidence="8">
    <location>
        <begin position="41"/>
        <end position="61"/>
    </location>
</feature>
<dbReference type="GO" id="GO:0005886">
    <property type="term" value="C:plasma membrane"/>
    <property type="evidence" value="ECO:0007669"/>
    <property type="project" value="TreeGrafter"/>
</dbReference>
<dbReference type="InterPro" id="IPR018497">
    <property type="entry name" value="Peptidase_M13_C"/>
</dbReference>
<dbReference type="GO" id="GO:0016485">
    <property type="term" value="P:protein processing"/>
    <property type="evidence" value="ECO:0007669"/>
    <property type="project" value="TreeGrafter"/>
</dbReference>
<evidence type="ECO:0000256" key="2">
    <source>
        <dbReference type="ARBA" id="ARBA00007357"/>
    </source>
</evidence>
<keyword evidence="8" id="KW-0812">Transmembrane</keyword>
<keyword evidence="7" id="KW-0482">Metalloprotease</keyword>
<dbReference type="InterPro" id="IPR024079">
    <property type="entry name" value="MetalloPept_cat_dom_sf"/>
</dbReference>
<dbReference type="Gene3D" id="1.10.1380.10">
    <property type="entry name" value="Neutral endopeptidase , domain2"/>
    <property type="match status" value="1"/>
</dbReference>
<dbReference type="AlphaFoldDB" id="A0A072PE61"/>
<evidence type="ECO:0000256" key="7">
    <source>
        <dbReference type="ARBA" id="ARBA00023049"/>
    </source>
</evidence>
<evidence type="ECO:0000313" key="11">
    <source>
        <dbReference type="EMBL" id="KEF57588.1"/>
    </source>
</evidence>
<feature type="domain" description="Peptidase M13 C-terminal" evidence="9">
    <location>
        <begin position="594"/>
        <end position="793"/>
    </location>
</feature>
<evidence type="ECO:0000259" key="9">
    <source>
        <dbReference type="Pfam" id="PF01431"/>
    </source>
</evidence>
<dbReference type="GO" id="GO:0004222">
    <property type="term" value="F:metalloendopeptidase activity"/>
    <property type="evidence" value="ECO:0007669"/>
    <property type="project" value="InterPro"/>
</dbReference>
<comment type="similarity">
    <text evidence="2">Belongs to the peptidase M13 family.</text>
</comment>
<keyword evidence="3" id="KW-0645">Protease</keyword>
<keyword evidence="8" id="KW-0472">Membrane</keyword>
<keyword evidence="5" id="KW-0378">Hydrolase</keyword>
<comment type="caution">
    <text evidence="11">The sequence shown here is derived from an EMBL/GenBank/DDBJ whole genome shotgun (WGS) entry which is preliminary data.</text>
</comment>
<gene>
    <name evidence="11" type="ORF">A1O9_05506</name>
</gene>
<keyword evidence="12" id="KW-1185">Reference proteome</keyword>
<dbReference type="Proteomes" id="UP000027920">
    <property type="component" value="Unassembled WGS sequence"/>
</dbReference>